<protein>
    <submittedName>
        <fullName evidence="1">Uncharacterized protein</fullName>
    </submittedName>
</protein>
<dbReference type="STRING" id="104099.AD949_10540"/>
<dbReference type="AlphaFoldDB" id="A0A4Y3TNE1"/>
<evidence type="ECO:0000313" key="1">
    <source>
        <dbReference type="EMBL" id="GEB83856.1"/>
    </source>
</evidence>
<gene>
    <name evidence="1" type="ORF">AOR01nite_23330</name>
</gene>
<sequence length="113" mass="13062">MEWGSYDRADLEGPDFEGTDAVPVDPLPEWQWIWRAWHRLSAERPHVTQGFSIPMGGTIIDGRPGIIPWSAVQRWAEHHGLTWAEMALLDRVLLAMDGVYVRHWVDQFKKKVS</sequence>
<dbReference type="RefSeq" id="WP_244463318.1">
    <property type="nucleotide sequence ID" value="NZ_BJMU01000020.1"/>
</dbReference>
<name>A0A4Y3TNE1_9PROT</name>
<organism evidence="1 2">
    <name type="scientific">Acetobacter orleanensis</name>
    <dbReference type="NCBI Taxonomy" id="104099"/>
    <lineage>
        <taxon>Bacteria</taxon>
        <taxon>Pseudomonadati</taxon>
        <taxon>Pseudomonadota</taxon>
        <taxon>Alphaproteobacteria</taxon>
        <taxon>Acetobacterales</taxon>
        <taxon>Acetobacteraceae</taxon>
        <taxon>Acetobacter</taxon>
    </lineage>
</organism>
<keyword evidence="2" id="KW-1185">Reference proteome</keyword>
<accession>A0A4Y3TNE1</accession>
<reference evidence="1 2" key="1">
    <citation type="submission" date="2019-06" db="EMBL/GenBank/DDBJ databases">
        <title>Whole genome shotgun sequence of Acetobacter orleanensis NBRC 13752.</title>
        <authorList>
            <person name="Hosoyama A."/>
            <person name="Uohara A."/>
            <person name="Ohji S."/>
            <person name="Ichikawa N."/>
        </authorList>
    </citation>
    <scope>NUCLEOTIDE SEQUENCE [LARGE SCALE GENOMIC DNA]</scope>
    <source>
        <strain evidence="1 2">NBRC 13752</strain>
    </source>
</reference>
<dbReference type="EMBL" id="BJMU01000020">
    <property type="protein sequence ID" value="GEB83856.1"/>
    <property type="molecule type" value="Genomic_DNA"/>
</dbReference>
<proteinExistence type="predicted"/>
<dbReference type="Proteomes" id="UP000317617">
    <property type="component" value="Unassembled WGS sequence"/>
</dbReference>
<evidence type="ECO:0000313" key="2">
    <source>
        <dbReference type="Proteomes" id="UP000317617"/>
    </source>
</evidence>
<comment type="caution">
    <text evidence="1">The sequence shown here is derived from an EMBL/GenBank/DDBJ whole genome shotgun (WGS) entry which is preliminary data.</text>
</comment>